<proteinExistence type="predicted"/>
<keyword evidence="3" id="KW-1185">Reference proteome</keyword>
<feature type="transmembrane region" description="Helical" evidence="1">
    <location>
        <begin position="35"/>
        <end position="54"/>
    </location>
</feature>
<evidence type="ECO:0000256" key="1">
    <source>
        <dbReference type="SAM" id="Phobius"/>
    </source>
</evidence>
<gene>
    <name evidence="2" type="ORF">FC093_07810</name>
</gene>
<comment type="caution">
    <text evidence="2">The sequence shown here is derived from an EMBL/GenBank/DDBJ whole genome shotgun (WGS) entry which is preliminary data.</text>
</comment>
<evidence type="ECO:0000313" key="2">
    <source>
        <dbReference type="EMBL" id="TKK69213.1"/>
    </source>
</evidence>
<keyword evidence="1" id="KW-0812">Transmembrane</keyword>
<accession>A0A4V5UUH9</accession>
<dbReference type="Proteomes" id="UP000305848">
    <property type="component" value="Unassembled WGS sequence"/>
</dbReference>
<sequence>MSRNPREVSAGGSIIVLFVLLTAIALKNALTTDERWYWCLLITIPAIVLVAFFVRSKRIHIK</sequence>
<organism evidence="2 3">
    <name type="scientific">Ilyomonas limi</name>
    <dbReference type="NCBI Taxonomy" id="2575867"/>
    <lineage>
        <taxon>Bacteria</taxon>
        <taxon>Pseudomonadati</taxon>
        <taxon>Bacteroidota</taxon>
        <taxon>Chitinophagia</taxon>
        <taxon>Chitinophagales</taxon>
        <taxon>Chitinophagaceae</taxon>
        <taxon>Ilyomonas</taxon>
    </lineage>
</organism>
<keyword evidence="1" id="KW-1133">Transmembrane helix</keyword>
<dbReference type="AlphaFoldDB" id="A0A4V5UUH9"/>
<reference evidence="2 3" key="1">
    <citation type="submission" date="2019-05" db="EMBL/GenBank/DDBJ databases">
        <title>Panacibacter sp. strain 17mud1-8 Genome sequencing and assembly.</title>
        <authorList>
            <person name="Chhetri G."/>
        </authorList>
    </citation>
    <scope>NUCLEOTIDE SEQUENCE [LARGE SCALE GENOMIC DNA]</scope>
    <source>
        <strain evidence="2 3">17mud1-8</strain>
    </source>
</reference>
<evidence type="ECO:0000313" key="3">
    <source>
        <dbReference type="Proteomes" id="UP000305848"/>
    </source>
</evidence>
<dbReference type="EMBL" id="SZQL01000005">
    <property type="protein sequence ID" value="TKK69213.1"/>
    <property type="molecule type" value="Genomic_DNA"/>
</dbReference>
<name>A0A4V5UUH9_9BACT</name>
<keyword evidence="1" id="KW-0472">Membrane</keyword>
<protein>
    <submittedName>
        <fullName evidence="2">Uncharacterized protein</fullName>
    </submittedName>
</protein>